<feature type="region of interest" description="Disordered" evidence="1">
    <location>
        <begin position="134"/>
        <end position="158"/>
    </location>
</feature>
<keyword evidence="3" id="KW-1185">Reference proteome</keyword>
<evidence type="ECO:0000256" key="1">
    <source>
        <dbReference type="SAM" id="MobiDB-lite"/>
    </source>
</evidence>
<dbReference type="AlphaFoldDB" id="A0A165SJ34"/>
<sequence length="165" mass="18289">MHVNSVRYGSRVGITAVKGVRDKKVVKATTNNGDQTVGHESFANSATISMSMSEWTDRRFPIAGHDRKETVQPGLNEYQASWASNGLRSEMIAWGATAVPGREKEDYLDGLEALPRRSVAFTKTNPVDTMRMRLSQPHEGTQQSDSGSGDVPRDNFANDMYLKIR</sequence>
<feature type="compositionally biased region" description="Polar residues" evidence="1">
    <location>
        <begin position="138"/>
        <end position="147"/>
    </location>
</feature>
<reference evidence="2 3" key="1">
    <citation type="journal article" date="2016" name="Mol. Biol. Evol.">
        <title>Comparative Genomics of Early-Diverging Mushroom-Forming Fungi Provides Insights into the Origins of Lignocellulose Decay Capabilities.</title>
        <authorList>
            <person name="Nagy L.G."/>
            <person name="Riley R."/>
            <person name="Tritt A."/>
            <person name="Adam C."/>
            <person name="Daum C."/>
            <person name="Floudas D."/>
            <person name="Sun H."/>
            <person name="Yadav J.S."/>
            <person name="Pangilinan J."/>
            <person name="Larsson K.H."/>
            <person name="Matsuura K."/>
            <person name="Barry K."/>
            <person name="Labutti K."/>
            <person name="Kuo R."/>
            <person name="Ohm R.A."/>
            <person name="Bhattacharya S.S."/>
            <person name="Shirouzu T."/>
            <person name="Yoshinaga Y."/>
            <person name="Martin F.M."/>
            <person name="Grigoriev I.V."/>
            <person name="Hibbett D.S."/>
        </authorList>
    </citation>
    <scope>NUCLEOTIDE SEQUENCE [LARGE SCALE GENOMIC DNA]</scope>
    <source>
        <strain evidence="2 3">HHB14362 ss-1</strain>
    </source>
</reference>
<organism evidence="2 3">
    <name type="scientific">Neolentinus lepideus HHB14362 ss-1</name>
    <dbReference type="NCBI Taxonomy" id="1314782"/>
    <lineage>
        <taxon>Eukaryota</taxon>
        <taxon>Fungi</taxon>
        <taxon>Dikarya</taxon>
        <taxon>Basidiomycota</taxon>
        <taxon>Agaricomycotina</taxon>
        <taxon>Agaricomycetes</taxon>
        <taxon>Gloeophyllales</taxon>
        <taxon>Gloeophyllaceae</taxon>
        <taxon>Neolentinus</taxon>
    </lineage>
</organism>
<name>A0A165SJ34_9AGAM</name>
<evidence type="ECO:0000313" key="3">
    <source>
        <dbReference type="Proteomes" id="UP000076761"/>
    </source>
</evidence>
<accession>A0A165SJ34</accession>
<evidence type="ECO:0000313" key="2">
    <source>
        <dbReference type="EMBL" id="KZT25234.1"/>
    </source>
</evidence>
<protein>
    <submittedName>
        <fullName evidence="2">Uncharacterized protein</fullName>
    </submittedName>
</protein>
<dbReference type="Proteomes" id="UP000076761">
    <property type="component" value="Unassembled WGS sequence"/>
</dbReference>
<dbReference type="InParanoid" id="A0A165SJ34"/>
<gene>
    <name evidence="2" type="ORF">NEOLEDRAFT_1148160</name>
</gene>
<dbReference type="EMBL" id="KV425573">
    <property type="protein sequence ID" value="KZT25234.1"/>
    <property type="molecule type" value="Genomic_DNA"/>
</dbReference>
<proteinExistence type="predicted"/>